<name>A0AAW0E492_9AGAR</name>
<keyword evidence="2" id="KW-1185">Reference proteome</keyword>
<organism evidence="1 2">
    <name type="scientific">Paramarasmius palmivorus</name>
    <dbReference type="NCBI Taxonomy" id="297713"/>
    <lineage>
        <taxon>Eukaryota</taxon>
        <taxon>Fungi</taxon>
        <taxon>Dikarya</taxon>
        <taxon>Basidiomycota</taxon>
        <taxon>Agaricomycotina</taxon>
        <taxon>Agaricomycetes</taxon>
        <taxon>Agaricomycetidae</taxon>
        <taxon>Agaricales</taxon>
        <taxon>Marasmiineae</taxon>
        <taxon>Marasmiaceae</taxon>
        <taxon>Paramarasmius</taxon>
    </lineage>
</organism>
<comment type="caution">
    <text evidence="1">The sequence shown here is derived from an EMBL/GenBank/DDBJ whole genome shotgun (WGS) entry which is preliminary data.</text>
</comment>
<reference evidence="1 2" key="1">
    <citation type="submission" date="2024-01" db="EMBL/GenBank/DDBJ databases">
        <title>A draft genome for a cacao thread blight-causing isolate of Paramarasmius palmivorus.</title>
        <authorList>
            <person name="Baruah I.K."/>
            <person name="Bukari Y."/>
            <person name="Amoako-Attah I."/>
            <person name="Meinhardt L.W."/>
            <person name="Bailey B.A."/>
            <person name="Cohen S.P."/>
        </authorList>
    </citation>
    <scope>NUCLEOTIDE SEQUENCE [LARGE SCALE GENOMIC DNA]</scope>
    <source>
        <strain evidence="1 2">GH-12</strain>
    </source>
</reference>
<dbReference type="Gene3D" id="2.60.120.260">
    <property type="entry name" value="Galactose-binding domain-like"/>
    <property type="match status" value="1"/>
</dbReference>
<dbReference type="Proteomes" id="UP001383192">
    <property type="component" value="Unassembled WGS sequence"/>
</dbReference>
<evidence type="ECO:0000313" key="2">
    <source>
        <dbReference type="Proteomes" id="UP001383192"/>
    </source>
</evidence>
<gene>
    <name evidence="1" type="ORF">VNI00_002290</name>
</gene>
<accession>A0AAW0E492</accession>
<protein>
    <submittedName>
        <fullName evidence="1">Uncharacterized protein</fullName>
    </submittedName>
</protein>
<dbReference type="EMBL" id="JAYKXP010000005">
    <property type="protein sequence ID" value="KAK7058654.1"/>
    <property type="molecule type" value="Genomic_DNA"/>
</dbReference>
<proteinExistence type="predicted"/>
<evidence type="ECO:0000313" key="1">
    <source>
        <dbReference type="EMBL" id="KAK7058654.1"/>
    </source>
</evidence>
<sequence length="310" mass="33712">MDPIPYNVTISSRTASILYSPTRDTSLDKGWNVTYSNGVKDVGWFGKAGVGIGSHSTTTAGATMKLSWVGTAIYLYGESAKATSYGISVDGVDVFGSSPSGSSFEPGLLGLKTGLSYGSHTAELTVVGGDKVRFQHAIVTIGMGYQASTTSIQSRNVYATVPDSSDQLVRNDNFFTFNRAPGSGLDCDWVIGNIYPADILPNPVPRQVITSCGNRSDSVVFRFNQTSAFFLFGTLYFDHQWKTVTMKPGLNGDSSKITQLNDFSYTTDVNQTLHWESGLDRDQEYEVEIVIDENDGKNMMSFHTLELIDG</sequence>
<dbReference type="AlphaFoldDB" id="A0AAW0E492"/>